<dbReference type="SUPFAM" id="SSF48726">
    <property type="entry name" value="Immunoglobulin"/>
    <property type="match status" value="1"/>
</dbReference>
<sequence length="233" mass="25319">ARLSSLCLVFLCETIQNANLNLYKTKSFTELPEQICGEDILISCVSFSYGAWKIFCRETCEGGNLLIRTSDDAAQIGRYRTEYVRQASKTFSVLSVTITQLTQSDSGRYRCKLDRAIRSDLDRDFSITVTDAVGPSSSTPAVTSQTFSSISAHVFTNNPTSLTTTTQRFNSSSGSEHAQCEPACCPSADVPVIVGVTLAAMVVLVSAALLVSCRRRSLRGETPTNTSTQLKEP</sequence>
<dbReference type="eggNOG" id="ENOG502SU0J">
    <property type="taxonomic scope" value="Eukaryota"/>
</dbReference>
<evidence type="ECO:0008006" key="7">
    <source>
        <dbReference type="Google" id="ProtNLM"/>
    </source>
</evidence>
<evidence type="ECO:0000256" key="2">
    <source>
        <dbReference type="ARBA" id="ARBA00023157"/>
    </source>
</evidence>
<evidence type="ECO:0000256" key="4">
    <source>
        <dbReference type="SAM" id="Phobius"/>
    </source>
</evidence>
<dbReference type="AlphaFoldDB" id="A0A087XAL3"/>
<dbReference type="PANTHER" id="PTHR16423">
    <property type="entry name" value="TREM-LIKE TRANSCRIPT PROTEIN"/>
    <property type="match status" value="1"/>
</dbReference>
<organism evidence="5 6">
    <name type="scientific">Poecilia formosa</name>
    <name type="common">Amazon molly</name>
    <name type="synonym">Limia formosa</name>
    <dbReference type="NCBI Taxonomy" id="48698"/>
    <lineage>
        <taxon>Eukaryota</taxon>
        <taxon>Metazoa</taxon>
        <taxon>Chordata</taxon>
        <taxon>Craniata</taxon>
        <taxon>Vertebrata</taxon>
        <taxon>Euteleostomi</taxon>
        <taxon>Actinopterygii</taxon>
        <taxon>Neopterygii</taxon>
        <taxon>Teleostei</taxon>
        <taxon>Neoteleostei</taxon>
        <taxon>Acanthomorphata</taxon>
        <taxon>Ovalentaria</taxon>
        <taxon>Atherinomorphae</taxon>
        <taxon>Cyprinodontiformes</taxon>
        <taxon>Poeciliidae</taxon>
        <taxon>Poeciliinae</taxon>
        <taxon>Poecilia</taxon>
    </lineage>
</organism>
<proteinExistence type="predicted"/>
<dbReference type="GeneTree" id="ENSGT01070000254036"/>
<dbReference type="InterPro" id="IPR013783">
    <property type="entry name" value="Ig-like_fold"/>
</dbReference>
<dbReference type="InterPro" id="IPR036179">
    <property type="entry name" value="Ig-like_dom_sf"/>
</dbReference>
<feature type="transmembrane region" description="Helical" evidence="4">
    <location>
        <begin position="190"/>
        <end position="211"/>
    </location>
</feature>
<evidence type="ECO:0000313" key="6">
    <source>
        <dbReference type="Proteomes" id="UP000028760"/>
    </source>
</evidence>
<dbReference type="Ensembl" id="ENSPFOT00000002820.1">
    <property type="protein sequence ID" value="ENSPFOP00000002816.1"/>
    <property type="gene ID" value="ENSPFOG00000002958.1"/>
</dbReference>
<evidence type="ECO:0000256" key="3">
    <source>
        <dbReference type="ARBA" id="ARBA00023319"/>
    </source>
</evidence>
<reference evidence="6" key="1">
    <citation type="submission" date="2013-10" db="EMBL/GenBank/DDBJ databases">
        <authorList>
            <person name="Schartl M."/>
            <person name="Warren W."/>
        </authorList>
    </citation>
    <scope>NUCLEOTIDE SEQUENCE [LARGE SCALE GENOMIC DNA]</scope>
    <source>
        <strain evidence="6">female</strain>
    </source>
</reference>
<dbReference type="EMBL" id="AYCK01026656">
    <property type="status" value="NOT_ANNOTATED_CDS"/>
    <property type="molecule type" value="Genomic_DNA"/>
</dbReference>
<keyword evidence="2" id="KW-1015">Disulfide bond</keyword>
<dbReference type="GO" id="GO:0009986">
    <property type="term" value="C:cell surface"/>
    <property type="evidence" value="ECO:0007669"/>
    <property type="project" value="TreeGrafter"/>
</dbReference>
<evidence type="ECO:0000256" key="1">
    <source>
        <dbReference type="ARBA" id="ARBA00022729"/>
    </source>
</evidence>
<keyword evidence="6" id="KW-1185">Reference proteome</keyword>
<reference evidence="5" key="3">
    <citation type="submission" date="2025-09" db="UniProtKB">
        <authorList>
            <consortium name="Ensembl"/>
        </authorList>
    </citation>
    <scope>IDENTIFICATION</scope>
</reference>
<dbReference type="Gene3D" id="2.60.40.10">
    <property type="entry name" value="Immunoglobulins"/>
    <property type="match status" value="1"/>
</dbReference>
<keyword evidence="4" id="KW-0472">Membrane</keyword>
<evidence type="ECO:0000313" key="5">
    <source>
        <dbReference type="Ensembl" id="ENSPFOP00000002816.1"/>
    </source>
</evidence>
<accession>A0A087XAL3</accession>
<name>A0A087XAL3_POEFO</name>
<dbReference type="InterPro" id="IPR052314">
    <property type="entry name" value="Immune_rcpt_domain"/>
</dbReference>
<keyword evidence="3" id="KW-0393">Immunoglobulin domain</keyword>
<reference evidence="5" key="2">
    <citation type="submission" date="2025-08" db="UniProtKB">
        <authorList>
            <consortium name="Ensembl"/>
        </authorList>
    </citation>
    <scope>IDENTIFICATION</scope>
</reference>
<keyword evidence="4" id="KW-1133">Transmembrane helix</keyword>
<dbReference type="Proteomes" id="UP000028760">
    <property type="component" value="Unassembled WGS sequence"/>
</dbReference>
<keyword evidence="1" id="KW-0732">Signal</keyword>
<protein>
    <recommendedName>
        <fullName evidence="7">Immunoglobulin subtype domain-containing protein</fullName>
    </recommendedName>
</protein>
<keyword evidence="4" id="KW-0812">Transmembrane</keyword>
<dbReference type="GO" id="GO:0038023">
    <property type="term" value="F:signaling receptor activity"/>
    <property type="evidence" value="ECO:0007669"/>
    <property type="project" value="TreeGrafter"/>
</dbReference>
<dbReference type="PANTHER" id="PTHR16423:SF6">
    <property type="entry name" value="TRIGGERING RECEPTOR EXPRESSED ON MYELOID CELLS 2-RELATED"/>
    <property type="match status" value="1"/>
</dbReference>